<organism evidence="3 4">
    <name type="scientific">Pandoraea oxalativorans</name>
    <dbReference type="NCBI Taxonomy" id="573737"/>
    <lineage>
        <taxon>Bacteria</taxon>
        <taxon>Pseudomonadati</taxon>
        <taxon>Pseudomonadota</taxon>
        <taxon>Betaproteobacteria</taxon>
        <taxon>Burkholderiales</taxon>
        <taxon>Burkholderiaceae</taxon>
        <taxon>Pandoraea</taxon>
    </lineage>
</organism>
<feature type="compositionally biased region" description="Polar residues" evidence="1">
    <location>
        <begin position="38"/>
        <end position="48"/>
    </location>
</feature>
<dbReference type="InterPro" id="IPR006315">
    <property type="entry name" value="OM_autotransptr_brl_dom"/>
</dbReference>
<dbReference type="PANTHER" id="PTHR35037:SF3">
    <property type="entry name" value="C-TERMINAL REGION OF AIDA-LIKE PROTEIN"/>
    <property type="match status" value="1"/>
</dbReference>
<dbReference type="Gene3D" id="2.160.20.20">
    <property type="match status" value="1"/>
</dbReference>
<protein>
    <recommendedName>
        <fullName evidence="2">Autotransporter domain-containing protein</fullName>
    </recommendedName>
</protein>
<dbReference type="AlphaFoldDB" id="A0A0E3U4Y3"/>
<evidence type="ECO:0000259" key="2">
    <source>
        <dbReference type="PROSITE" id="PS51208"/>
    </source>
</evidence>
<accession>A0A0E3U4Y3</accession>
<dbReference type="CDD" id="cd00253">
    <property type="entry name" value="PL_Passenger_AT"/>
    <property type="match status" value="1"/>
</dbReference>
<gene>
    <name evidence="3" type="ORF">MB84_03270</name>
</gene>
<dbReference type="HOGENOM" id="CLU_003455_0_0_4"/>
<feature type="region of interest" description="Disordered" evidence="1">
    <location>
        <begin position="30"/>
        <end position="52"/>
    </location>
</feature>
<dbReference type="InterPro" id="IPR043990">
    <property type="entry name" value="AC_1"/>
</dbReference>
<dbReference type="Pfam" id="PF18883">
    <property type="entry name" value="AC_1"/>
    <property type="match status" value="1"/>
</dbReference>
<evidence type="ECO:0000313" key="4">
    <source>
        <dbReference type="Proteomes" id="UP000035050"/>
    </source>
</evidence>
<name>A0A0E3U4Y3_9BURK</name>
<evidence type="ECO:0000313" key="3">
    <source>
        <dbReference type="EMBL" id="AKC68689.1"/>
    </source>
</evidence>
<dbReference type="InterPro" id="IPR036709">
    <property type="entry name" value="Autotransporte_beta_dom_sf"/>
</dbReference>
<dbReference type="KEGG" id="pox:MB84_03270"/>
<dbReference type="SMART" id="SM00869">
    <property type="entry name" value="Autotransporter"/>
    <property type="match status" value="1"/>
</dbReference>
<dbReference type="SUPFAM" id="SSF51126">
    <property type="entry name" value="Pectin lyase-like"/>
    <property type="match status" value="1"/>
</dbReference>
<dbReference type="Pfam" id="PF03797">
    <property type="entry name" value="Autotransporter"/>
    <property type="match status" value="1"/>
</dbReference>
<dbReference type="InterPro" id="IPR012332">
    <property type="entry name" value="Autotransporter_pectin_lyase_C"/>
</dbReference>
<reference evidence="3" key="1">
    <citation type="submission" date="2016-06" db="EMBL/GenBank/DDBJ databases">
        <title>Pandoraea oxalativorans DSM 23570 Genome Sequencing.</title>
        <authorList>
            <person name="Ee R."/>
            <person name="Lim Y.-L."/>
            <person name="Yong D."/>
            <person name="Yin W.-F."/>
            <person name="Chan K.-G."/>
        </authorList>
    </citation>
    <scope>NUCLEOTIDE SEQUENCE</scope>
    <source>
        <strain evidence="3">DSM 23570</strain>
    </source>
</reference>
<dbReference type="PANTHER" id="PTHR35037">
    <property type="entry name" value="C-TERMINAL REGION OF AIDA-LIKE PROTEIN"/>
    <property type="match status" value="1"/>
</dbReference>
<dbReference type="Gene3D" id="2.40.128.130">
    <property type="entry name" value="Autotransporter beta-domain"/>
    <property type="match status" value="1"/>
</dbReference>
<dbReference type="GO" id="GO:0019867">
    <property type="term" value="C:outer membrane"/>
    <property type="evidence" value="ECO:0007669"/>
    <property type="project" value="InterPro"/>
</dbReference>
<dbReference type="PATRIC" id="fig|573737.6.peg.1431"/>
<dbReference type="InterPro" id="IPR005546">
    <property type="entry name" value="Autotransporte_beta"/>
</dbReference>
<sequence length="1193" mass="120540">MIRHKIFKKNANLSSRKHLHIGFIRESSVRGSHADEVTSPTADLTSDSRNGHSRKKVLLSPLGRHHAILAAAIAALVPSARAFAQCSPAPATLSISSGSCSDPASTARESTGAAPVVEVSGTGSYSGNSVNLSATGSGYGMLATGGGTITLLGSSTTGNTISTFGTGGHGLYAVGGGVIAGSYVAVDTNDAGAYGVGAVGAGSRVSLTDSALSTVADNAHGAYAASGGAITLTRTDVTTYGMGASAIFADAGGAITLNNLNTFSFGDNAAGAVATGAGSRLTLNNTFVNILGNGSTGLSATGGGGISMVGGAIASGDYYGVTVIANAPGMLARGGGSNIQVSNGATSATYGANSPGVWADAGGKVNFSGFGIFTYQPNSPGALASGADSSIALTDTIVRTSGPSSAGLSVTDAGTVTVTGTEVTSGYRPTGSSPPVLQFPDTSIGSQANGADVTGAGSQLLADRTRITANGDGAIGVKVSQGARASITGGSITTRGQSAPGAVAENVGSDIVLTRTAITTAGSGAHGIAAIGGGTLSAVDTTVAVSGAGSAAIHLAGVTPSAISFTGGSLSATSGAIVYAEGGTGIVSISDGTAIAAAMVNGRRLLAQVTENASGTPSNLTLNIARIPSLAGDIVVDPSTLTYNLVSSNWTGNLVLLGQANTANANLSASQWTGDLLADAGNTADVTLTQGSLWTGLARNATKVAIDASSVWNVTGDSNATGTVANAGLIQFVPRSGSYSTLTVGSYTGSAGSRIGFNTYLGADNSPTNLLVIKGGQASGTTAVVVDNTGGPGAQTVADGIRLVQVSDGGTTTTGAFTLARRVAAGAYEYQLFRGGSTSPDDWFLRSYLSDKPADPATPVDAGIALYRPEVALYSPIPAIARQMGLATLGTLHERVGEEENLRGLPGPRPYANGVWGRVFGGRVNNRWDGTVNSSASGNLVGFQTGLDIFRRTTDEGHRDHAGVYFAYSDFDSPSVRGFALGTQDLTVGKLVLNGPSAGAYWTHFAPGGGYLDAVVQASWYDAKATCLYGSGMSTKATGYTASLESGYPFRFGKDDRWLIEPQAQIVYQGVSVRRSGDQYSDVDWNAGKAWTARLGARLQYTEQDERGRLWQPYARVNLWHVFPVSDTAFFGPSSPGIETRIGDTALEIGGGITARVNQYLSFYGQASYRWSVGSVHDRRTTTAGTLGVRVNW</sequence>
<dbReference type="SUPFAM" id="SSF103515">
    <property type="entry name" value="Autotransporter"/>
    <property type="match status" value="1"/>
</dbReference>
<dbReference type="InterPro" id="IPR051551">
    <property type="entry name" value="Autotransporter_adhesion"/>
</dbReference>
<proteinExistence type="predicted"/>
<dbReference type="NCBIfam" id="TIGR01414">
    <property type="entry name" value="autotrans_barl"/>
    <property type="match status" value="1"/>
</dbReference>
<dbReference type="EMBL" id="CP011253">
    <property type="protein sequence ID" value="AKC68689.1"/>
    <property type="molecule type" value="Genomic_DNA"/>
</dbReference>
<dbReference type="InterPro" id="IPR011050">
    <property type="entry name" value="Pectin_lyase_fold/virulence"/>
</dbReference>
<feature type="domain" description="Autotransporter" evidence="2">
    <location>
        <begin position="908"/>
        <end position="1193"/>
    </location>
</feature>
<dbReference type="Proteomes" id="UP000035050">
    <property type="component" value="Chromosome"/>
</dbReference>
<dbReference type="PROSITE" id="PS51208">
    <property type="entry name" value="AUTOTRANSPORTER"/>
    <property type="match status" value="1"/>
</dbReference>
<evidence type="ECO:0000256" key="1">
    <source>
        <dbReference type="SAM" id="MobiDB-lite"/>
    </source>
</evidence>
<keyword evidence="4" id="KW-1185">Reference proteome</keyword>